<dbReference type="Gene3D" id="3.90.226.10">
    <property type="entry name" value="2-enoyl-CoA Hydratase, Chain A, domain 1"/>
    <property type="match status" value="1"/>
</dbReference>
<keyword evidence="5 7" id="KW-0378">Hydrolase</keyword>
<evidence type="ECO:0000256" key="1">
    <source>
        <dbReference type="ARBA" id="ARBA00004496"/>
    </source>
</evidence>
<dbReference type="EC" id="3.4.21.-" evidence="7"/>
<evidence type="ECO:0000313" key="11">
    <source>
        <dbReference type="Proteomes" id="UP001501842"/>
    </source>
</evidence>
<dbReference type="Gene3D" id="2.130.10.10">
    <property type="entry name" value="YVTN repeat-like/Quinoprotein amine dehydrogenase"/>
    <property type="match status" value="1"/>
</dbReference>
<dbReference type="PANTHER" id="PTHR43253">
    <property type="entry name" value="TRICORN PROTEASE HOMOLOG 2-RELATED"/>
    <property type="match status" value="1"/>
</dbReference>
<dbReference type="Gene3D" id="2.120.10.60">
    <property type="entry name" value="Tricorn protease N-terminal domain"/>
    <property type="match status" value="1"/>
</dbReference>
<dbReference type="Gene3D" id="2.30.42.10">
    <property type="match status" value="1"/>
</dbReference>
<gene>
    <name evidence="10" type="ORF">GCM10010439_66270</name>
</gene>
<keyword evidence="4 7" id="KW-0645">Protease</keyword>
<feature type="compositionally biased region" description="Basic and acidic residues" evidence="8">
    <location>
        <begin position="565"/>
        <end position="592"/>
    </location>
</feature>
<dbReference type="CDD" id="cd07562">
    <property type="entry name" value="Peptidase_S41_TRI"/>
    <property type="match status" value="1"/>
</dbReference>
<dbReference type="SUPFAM" id="SSF69322">
    <property type="entry name" value="Tricorn protease domain 2"/>
    <property type="match status" value="1"/>
</dbReference>
<dbReference type="SUPFAM" id="SSF50156">
    <property type="entry name" value="PDZ domain-like"/>
    <property type="match status" value="1"/>
</dbReference>
<comment type="function">
    <text evidence="7">Degrades oligopeptides.</text>
</comment>
<evidence type="ECO:0000256" key="7">
    <source>
        <dbReference type="PIRNR" id="PIRNR036421"/>
    </source>
</evidence>
<comment type="caution">
    <text evidence="10">The sequence shown here is derived from an EMBL/GenBank/DDBJ whole genome shotgun (WGS) entry which is preliminary data.</text>
</comment>
<evidence type="ECO:0000259" key="9">
    <source>
        <dbReference type="SMART" id="SM00245"/>
    </source>
</evidence>
<dbReference type="InterPro" id="IPR029045">
    <property type="entry name" value="ClpP/crotonase-like_dom_sf"/>
</dbReference>
<dbReference type="InterPro" id="IPR015943">
    <property type="entry name" value="WD40/YVTN_repeat-like_dom_sf"/>
</dbReference>
<sequence length="1107" mass="119564">MTSGEYLRYPHLRGDLLAFTAEDDVWLAPLDGGRAWRLSADRTPVSHPRLSADGSKVAWTSWRDGDPEVHLAPVDGGPSERLTHWGAASTRVRGWTPGGRVLATSSTAQPFSHFTWAYAVPVDGSTAARLPYGPVEDLALSGTHRSERAALLTGGASEPARWKRYRGGGMGRLWTGAAIEPAEYRTEADGALSIEEDHFTRILADLGGHLDSVMIVDGRVAFLSDHEGVGALYSCEFDGSGLRRHGGRPEFYARHAATDGSRVVYCSAGRIWLLEGLEDEPRPLEVRLGGSGTARRPFQVTGEDMLGGFSCDRTGRASVVEVAGTVHWLTHRDGPARTLATDPRSRARLPRVLGDGNVAWIVDAGTDLPGDALEVAPAAGLEPGTSPRRLAAGRLGWVDDLVPAPDGGTAAVTTRDGRLLLVDLESGETEELAATDKGRIEDVAFSPDSAWLAWSAPEASPLRRIRLARLADRTVVDVTDGRFEDSSPCFTLDGKFLAFLSWRGFDPVYDQHVFDLSFPFGCRPYLVPLAASTPSPFAPSVEGRPVGSDDANGEDDAAEDEKDAEGEKGEKDAEGGKEEKGGKGGKGGKKDRTRVDLEGLSVRVVPFPVEASRYAAMSAVKGGVVWMKLPLSGSLGESGPQPDTAPLRPSLERFDLGTRKCEEIVDPLDGYDVSGDGERLVIRNRGRLQVVASSGSGSDDDAVKVDLSRARTGIDPVARWRLAYAEAGRATRHEFWSERALEEAGWDAALERYRPVLDRVATPDDFADLMWEVLGELGTSHAYVSRARYDREGEWLGMLGADLRRDGDVWRITRILPGESSDPRARAPLAGPGIVVRPGDVLLEVDGRPVDPVTGPGPLLAGMADTPIELTVGPREGGPPRRVAVVPLLDEERLRYQDWVSERRRRVREAGEGRLGYLHIPDMVGFGWAQLHRDLRVEMALEGLVLDLRGNRGGHTSQLVLEKLARKIIGWDVPRGGLPSSYPENAPRGPIVAVVDERAGSDGDIISAAIKIMGLGKVVGTRTWGGVIGIDGWHRLADGTSITVPRYATWFDAYGWGLENHGVDPDLEVVMTPEDWVNGRDPQLDTAIGLALASLADRSPAAPPDRH</sequence>
<dbReference type="EMBL" id="BAAATZ010000034">
    <property type="protein sequence ID" value="GAA2737196.1"/>
    <property type="molecule type" value="Genomic_DNA"/>
</dbReference>
<feature type="domain" description="Tail specific protease" evidence="9">
    <location>
        <begin position="878"/>
        <end position="1070"/>
    </location>
</feature>
<dbReference type="Pfam" id="PF26550">
    <property type="entry name" value="Tricorn_2nd"/>
    <property type="match status" value="1"/>
</dbReference>
<name>A0ABN3URI1_9ACTN</name>
<dbReference type="PANTHER" id="PTHR43253:SF1">
    <property type="entry name" value="TRICORN PROTEASE HOMOLOG 2-RELATED"/>
    <property type="match status" value="1"/>
</dbReference>
<dbReference type="Pfam" id="PF26549">
    <property type="entry name" value="Tricorn_N"/>
    <property type="match status" value="1"/>
</dbReference>
<dbReference type="RefSeq" id="WP_344456740.1">
    <property type="nucleotide sequence ID" value="NZ_BAAATZ010000034.1"/>
</dbReference>
<dbReference type="Proteomes" id="UP001501842">
    <property type="component" value="Unassembled WGS sequence"/>
</dbReference>
<reference evidence="10 11" key="1">
    <citation type="journal article" date="2019" name="Int. J. Syst. Evol. Microbiol.">
        <title>The Global Catalogue of Microorganisms (GCM) 10K type strain sequencing project: providing services to taxonomists for standard genome sequencing and annotation.</title>
        <authorList>
            <consortium name="The Broad Institute Genomics Platform"/>
            <consortium name="The Broad Institute Genome Sequencing Center for Infectious Disease"/>
            <person name="Wu L."/>
            <person name="Ma J."/>
        </authorList>
    </citation>
    <scope>NUCLEOTIDE SEQUENCE [LARGE SCALE GENOMIC DNA]</scope>
    <source>
        <strain evidence="10 11">JCM 8201</strain>
    </source>
</reference>
<evidence type="ECO:0000256" key="6">
    <source>
        <dbReference type="ARBA" id="ARBA00022825"/>
    </source>
</evidence>
<dbReference type="PIRSF" id="PIRSF036421">
    <property type="entry name" value="Tricorn_protease"/>
    <property type="match status" value="1"/>
</dbReference>
<evidence type="ECO:0000256" key="4">
    <source>
        <dbReference type="ARBA" id="ARBA00022670"/>
    </source>
</evidence>
<dbReference type="SUPFAM" id="SSF52096">
    <property type="entry name" value="ClpP/crotonase"/>
    <property type="match status" value="1"/>
</dbReference>
<dbReference type="Gene3D" id="3.30.750.44">
    <property type="match status" value="1"/>
</dbReference>
<evidence type="ECO:0000256" key="2">
    <source>
        <dbReference type="ARBA" id="ARBA00008524"/>
    </source>
</evidence>
<dbReference type="Pfam" id="PF14684">
    <property type="entry name" value="Tricorn_C1"/>
    <property type="match status" value="1"/>
</dbReference>
<organism evidence="10 11">
    <name type="scientific">Actinocorallia aurantiaca</name>
    <dbReference type="NCBI Taxonomy" id="46204"/>
    <lineage>
        <taxon>Bacteria</taxon>
        <taxon>Bacillati</taxon>
        <taxon>Actinomycetota</taxon>
        <taxon>Actinomycetes</taxon>
        <taxon>Streptosporangiales</taxon>
        <taxon>Thermomonosporaceae</taxon>
        <taxon>Actinocorallia</taxon>
    </lineage>
</organism>
<dbReference type="InterPro" id="IPR028204">
    <property type="entry name" value="Tricorn_C1"/>
</dbReference>
<dbReference type="CDD" id="cd10828">
    <property type="entry name" value="cpPDZ_Tricorn-protease"/>
    <property type="match status" value="1"/>
</dbReference>
<comment type="subcellular location">
    <subcellularLocation>
        <location evidence="1 7">Cytoplasm</location>
    </subcellularLocation>
</comment>
<dbReference type="InterPro" id="IPR012393">
    <property type="entry name" value="Tricorn_protease"/>
</dbReference>
<dbReference type="Pfam" id="PF14685">
    <property type="entry name" value="PDZ_Tricorn"/>
    <property type="match status" value="1"/>
</dbReference>
<dbReference type="Pfam" id="PF03572">
    <property type="entry name" value="Peptidase_S41"/>
    <property type="match status" value="1"/>
</dbReference>
<dbReference type="SMART" id="SM00245">
    <property type="entry name" value="TSPc"/>
    <property type="match status" value="1"/>
</dbReference>
<dbReference type="SUPFAM" id="SSF69304">
    <property type="entry name" value="Tricorn protease N-terminal domain"/>
    <property type="match status" value="1"/>
</dbReference>
<evidence type="ECO:0000256" key="5">
    <source>
        <dbReference type="ARBA" id="ARBA00022801"/>
    </source>
</evidence>
<accession>A0ABN3URI1</accession>
<evidence type="ECO:0000256" key="8">
    <source>
        <dbReference type="SAM" id="MobiDB-lite"/>
    </source>
</evidence>
<keyword evidence="3 7" id="KW-0963">Cytoplasm</keyword>
<dbReference type="InterPro" id="IPR005151">
    <property type="entry name" value="Tail-specific_protease"/>
</dbReference>
<dbReference type="InterPro" id="IPR029414">
    <property type="entry name" value="Tricorn_PDZ"/>
</dbReference>
<feature type="region of interest" description="Disordered" evidence="8">
    <location>
        <begin position="536"/>
        <end position="592"/>
    </location>
</feature>
<evidence type="ECO:0000313" key="10">
    <source>
        <dbReference type="EMBL" id="GAA2737196.1"/>
    </source>
</evidence>
<keyword evidence="6 7" id="KW-0720">Serine protease</keyword>
<comment type="similarity">
    <text evidence="2 7">Belongs to the peptidase S41B family.</text>
</comment>
<evidence type="ECO:0000256" key="3">
    <source>
        <dbReference type="ARBA" id="ARBA00022490"/>
    </source>
</evidence>
<keyword evidence="11" id="KW-1185">Reference proteome</keyword>
<feature type="compositionally biased region" description="Acidic residues" evidence="8">
    <location>
        <begin position="551"/>
        <end position="564"/>
    </location>
</feature>
<protein>
    <recommendedName>
        <fullName evidence="7">Tricorn protease homolog</fullName>
        <ecNumber evidence="7">3.4.21.-</ecNumber>
    </recommendedName>
</protein>
<proteinExistence type="inferred from homology"/>
<dbReference type="InterPro" id="IPR036034">
    <property type="entry name" value="PDZ_sf"/>
</dbReference>